<feature type="region of interest" description="Disordered" evidence="1">
    <location>
        <begin position="99"/>
        <end position="137"/>
    </location>
</feature>
<dbReference type="Proteomes" id="UP000076727">
    <property type="component" value="Unassembled WGS sequence"/>
</dbReference>
<feature type="compositionally biased region" description="Polar residues" evidence="1">
    <location>
        <begin position="119"/>
        <end position="128"/>
    </location>
</feature>
<organism evidence="2 3">
    <name type="scientific">Daedalea quercina L-15889</name>
    <dbReference type="NCBI Taxonomy" id="1314783"/>
    <lineage>
        <taxon>Eukaryota</taxon>
        <taxon>Fungi</taxon>
        <taxon>Dikarya</taxon>
        <taxon>Basidiomycota</taxon>
        <taxon>Agaricomycotina</taxon>
        <taxon>Agaricomycetes</taxon>
        <taxon>Polyporales</taxon>
        <taxon>Fomitopsis</taxon>
    </lineage>
</organism>
<evidence type="ECO:0000313" key="3">
    <source>
        <dbReference type="Proteomes" id="UP000076727"/>
    </source>
</evidence>
<evidence type="ECO:0000256" key="1">
    <source>
        <dbReference type="SAM" id="MobiDB-lite"/>
    </source>
</evidence>
<dbReference type="OrthoDB" id="3038119at2759"/>
<reference evidence="2 3" key="1">
    <citation type="journal article" date="2016" name="Mol. Biol. Evol.">
        <title>Comparative Genomics of Early-Diverging Mushroom-Forming Fungi Provides Insights into the Origins of Lignocellulose Decay Capabilities.</title>
        <authorList>
            <person name="Nagy L.G."/>
            <person name="Riley R."/>
            <person name="Tritt A."/>
            <person name="Adam C."/>
            <person name="Daum C."/>
            <person name="Floudas D."/>
            <person name="Sun H."/>
            <person name="Yadav J.S."/>
            <person name="Pangilinan J."/>
            <person name="Larsson K.H."/>
            <person name="Matsuura K."/>
            <person name="Barry K."/>
            <person name="Labutti K."/>
            <person name="Kuo R."/>
            <person name="Ohm R.A."/>
            <person name="Bhattacharya S.S."/>
            <person name="Shirouzu T."/>
            <person name="Yoshinaga Y."/>
            <person name="Martin F.M."/>
            <person name="Grigoriev I.V."/>
            <person name="Hibbett D.S."/>
        </authorList>
    </citation>
    <scope>NUCLEOTIDE SEQUENCE [LARGE SCALE GENOMIC DNA]</scope>
    <source>
        <strain evidence="2 3">L-15889</strain>
    </source>
</reference>
<gene>
    <name evidence="2" type="ORF">DAEQUDRAFT_554717</name>
</gene>
<feature type="compositionally biased region" description="Polar residues" evidence="1">
    <location>
        <begin position="1"/>
        <end position="12"/>
    </location>
</feature>
<evidence type="ECO:0000313" key="2">
    <source>
        <dbReference type="EMBL" id="KZT72950.1"/>
    </source>
</evidence>
<feature type="compositionally biased region" description="Polar residues" evidence="1">
    <location>
        <begin position="417"/>
        <end position="429"/>
    </location>
</feature>
<name>A0A165T5A5_9APHY</name>
<proteinExistence type="predicted"/>
<dbReference type="AlphaFoldDB" id="A0A165T5A5"/>
<accession>A0A165T5A5</accession>
<protein>
    <submittedName>
        <fullName evidence="2">Uncharacterized protein</fullName>
    </submittedName>
</protein>
<sequence>MRQRGGPSSTPDMTFDASEDGHSSFPSPNLLLTPAQHGTGPFNAYGEFSVFERCNDAPLNNWYYYYGPPAPGHPDFQNKQLFMTSASTTPIIPATVKTESPGASESVLASRPVGAPGNAHNSGRTVADNQDENVEPGLPPDLSGLLSGSERQALYDSLSGILGPPNGIEESVGTYKAYMQRQSQIYYESLLPSPNSSSIAGYHTSVASSSVLHASQAGLDYAPPPQQNNPGLALSTPYSMHPIGPPHAQGIPRPQRDELRKLSGRSTPANLNAGPAPLVHPGTPSSIGVDASRFGTPHGYAHLGGALELGDIIESPLLRSRNPSTYGHGHALYAVNPAHAQAQAQAHHPWYPAQAFADPTGYAAVNPVYRPATIGHVPIWQPPYMPAVPAAISAPSSSAQWERGNFTAMLQDAIHTSAETTASPGSSQEANKDKRLDPTGQRSGQTRTDSRGA</sequence>
<feature type="region of interest" description="Disordered" evidence="1">
    <location>
        <begin position="1"/>
        <end position="34"/>
    </location>
</feature>
<dbReference type="EMBL" id="KV429039">
    <property type="protein sequence ID" value="KZT72950.1"/>
    <property type="molecule type" value="Genomic_DNA"/>
</dbReference>
<keyword evidence="3" id="KW-1185">Reference proteome</keyword>
<feature type="region of interest" description="Disordered" evidence="1">
    <location>
        <begin position="415"/>
        <end position="453"/>
    </location>
</feature>